<organism evidence="1 2">
    <name type="scientific">Carya illinoinensis</name>
    <name type="common">Pecan</name>
    <dbReference type="NCBI Taxonomy" id="32201"/>
    <lineage>
        <taxon>Eukaryota</taxon>
        <taxon>Viridiplantae</taxon>
        <taxon>Streptophyta</taxon>
        <taxon>Embryophyta</taxon>
        <taxon>Tracheophyta</taxon>
        <taxon>Spermatophyta</taxon>
        <taxon>Magnoliopsida</taxon>
        <taxon>eudicotyledons</taxon>
        <taxon>Gunneridae</taxon>
        <taxon>Pentapetalae</taxon>
        <taxon>rosids</taxon>
        <taxon>fabids</taxon>
        <taxon>Fagales</taxon>
        <taxon>Juglandaceae</taxon>
        <taxon>Carya</taxon>
    </lineage>
</organism>
<dbReference type="Pfam" id="PF04749">
    <property type="entry name" value="PLAC8"/>
    <property type="match status" value="1"/>
</dbReference>
<comment type="caution">
    <text evidence="1">The sequence shown here is derived from an EMBL/GenBank/DDBJ whole genome shotgun (WGS) entry which is preliminary data.</text>
</comment>
<dbReference type="OrthoDB" id="1045822at2759"/>
<dbReference type="PANTHER" id="PTHR15907">
    <property type="entry name" value="DUF614 FAMILY PROTEIN-RELATED"/>
    <property type="match status" value="1"/>
</dbReference>
<dbReference type="AlphaFoldDB" id="A0A8T1QDH5"/>
<proteinExistence type="predicted"/>
<keyword evidence="2" id="KW-1185">Reference proteome</keyword>
<gene>
    <name evidence="1" type="ORF">CIPAW_06G172900</name>
</gene>
<accession>A0A8T1QDH5</accession>
<reference evidence="1" key="1">
    <citation type="submission" date="2020-12" db="EMBL/GenBank/DDBJ databases">
        <title>WGS assembly of Carya illinoinensis cv. Pawnee.</title>
        <authorList>
            <person name="Platts A."/>
            <person name="Shu S."/>
            <person name="Wright S."/>
            <person name="Barry K."/>
            <person name="Edger P."/>
            <person name="Pires J.C."/>
            <person name="Schmutz J."/>
        </authorList>
    </citation>
    <scope>NUCLEOTIDE SEQUENCE</scope>
    <source>
        <tissue evidence="1">Leaf</tissue>
    </source>
</reference>
<name>A0A8T1QDH5_CARIL</name>
<dbReference type="InterPro" id="IPR006461">
    <property type="entry name" value="PLAC_motif_containing"/>
</dbReference>
<evidence type="ECO:0000313" key="2">
    <source>
        <dbReference type="Proteomes" id="UP000811609"/>
    </source>
</evidence>
<evidence type="ECO:0008006" key="3">
    <source>
        <dbReference type="Google" id="ProtNLM"/>
    </source>
</evidence>
<evidence type="ECO:0000313" key="1">
    <source>
        <dbReference type="EMBL" id="KAG6652274.1"/>
    </source>
</evidence>
<protein>
    <recommendedName>
        <fullName evidence="3">POS2</fullName>
    </recommendedName>
</protein>
<dbReference type="EMBL" id="CM031814">
    <property type="protein sequence ID" value="KAG6652274.1"/>
    <property type="molecule type" value="Genomic_DNA"/>
</dbReference>
<dbReference type="Proteomes" id="UP000811609">
    <property type="component" value="Chromosome 6"/>
</dbReference>
<dbReference type="NCBIfam" id="TIGR01571">
    <property type="entry name" value="A_thal_Cys_rich"/>
    <property type="match status" value="1"/>
</dbReference>
<sequence>MYPTAPEYDKHAAEHYSGAVPVSGISNTAHPQSYAPPYIEYGRPVHGGAVKWSTGLCHCCDDPANCVITCCCPCITFGQIAEIVNEGSPSCALSGTIYTLLGLTGFACLYSCCIRSKMRGKFDLKEAPCADCLVHFCCPACALCQEYRELKHHFGFDMGIGWKANEERRRRAVTIAPTMAPGMTR</sequence>